<dbReference type="Pfam" id="PF09481">
    <property type="entry name" value="CRISPR_Cse1"/>
    <property type="match status" value="1"/>
</dbReference>
<dbReference type="PATRIC" id="fig|1434106.5.peg.2086"/>
<dbReference type="AlphaFoldDB" id="A0A0E3R1S2"/>
<name>A0A0E3R1S2_METBA</name>
<gene>
    <name evidence="1" type="ORF">MSBR2_1623</name>
</gene>
<dbReference type="Gene3D" id="1.10.132.100">
    <property type="match status" value="1"/>
</dbReference>
<dbReference type="InterPro" id="IPR013381">
    <property type="entry name" value="CRISPR-assoc_prot_Cse1"/>
</dbReference>
<dbReference type="RefSeq" id="WP_048119652.1">
    <property type="nucleotide sequence ID" value="NZ_CP009530.1"/>
</dbReference>
<protein>
    <submittedName>
        <fullName evidence="1">Cascade antiviral complex protein</fullName>
    </submittedName>
</protein>
<reference evidence="1 2" key="1">
    <citation type="submission" date="2014-07" db="EMBL/GenBank/DDBJ databases">
        <title>Methanogenic archaea and the global carbon cycle.</title>
        <authorList>
            <person name="Henriksen J.R."/>
            <person name="Luke J."/>
            <person name="Reinhart S."/>
            <person name="Benedict M.N."/>
            <person name="Youngblut N.D."/>
            <person name="Metcalf M.E."/>
            <person name="Whitaker R.J."/>
            <person name="Metcalf W.W."/>
        </authorList>
    </citation>
    <scope>NUCLEOTIDE SEQUENCE [LARGE SCALE GENOMIC DNA]</scope>
    <source>
        <strain evidence="1 2">227</strain>
    </source>
</reference>
<proteinExistence type="predicted"/>
<dbReference type="HOGENOM" id="CLU_541555_0_0_2"/>
<evidence type="ECO:0000313" key="2">
    <source>
        <dbReference type="Proteomes" id="UP000033079"/>
    </source>
</evidence>
<dbReference type="Proteomes" id="UP000033079">
    <property type="component" value="Chromosome"/>
</dbReference>
<organism evidence="1 2">
    <name type="scientific">Methanosarcina barkeri 227</name>
    <dbReference type="NCBI Taxonomy" id="1434106"/>
    <lineage>
        <taxon>Archaea</taxon>
        <taxon>Methanobacteriati</taxon>
        <taxon>Methanobacteriota</taxon>
        <taxon>Stenosarchaea group</taxon>
        <taxon>Methanomicrobia</taxon>
        <taxon>Methanosarcinales</taxon>
        <taxon>Methanosarcinaceae</taxon>
        <taxon>Methanosarcina</taxon>
    </lineage>
</organism>
<accession>A0A0E3R1S2</accession>
<dbReference type="EMBL" id="CP009530">
    <property type="protein sequence ID" value="AKB58139.1"/>
    <property type="molecule type" value="Genomic_DNA"/>
</dbReference>
<dbReference type="NCBIfam" id="TIGR02547">
    <property type="entry name" value="casA_cse1"/>
    <property type="match status" value="1"/>
</dbReference>
<dbReference type="GeneID" id="24800609"/>
<sequence>MKSFNLLTENWIPVQQQGQFETISLKRLLCRDEDWQICMSRDDMELAALQLIVCIVQVMFMPDDEDCLMDAYKKPMSEADYDKGILPFMEWFDVLHPEYPFMQTASVKPDIKNKKVENGSSIQKLFVGLPEESSKSGSSNAFFNSSDEIECVCLGESVIALFQQATNGFSLGGQFYSVGLKGSMPITTLIQERNLRKCVWCNVLNKEFIKRTSSLLDGDKNNQPTWVVSPSFDSKSPEYAHTIGLLRGLFWQPARVKLDVDDTFKVKGFFKEQGMSYVKDFWHHPHTPIDIIRLKNNKESPFLSAKQDLPLWGQMLSFFYTQSPEKEGISRALVVSHYAQTIGRKKPINLVVGGYVKGKSTESLAGRKHEMYSISSGWENQIAEMSLLVSYGLDAQKALDDAVYSFGKELKEIRIVRNKEKPSKLITNLKNQAKKLYFNNSEELFHSIMRELDVNDISKYNDNFVQLAIGTFDTIFLPYEHDPKLLKAIVTGRRGLIKKLVKIR</sequence>
<evidence type="ECO:0000313" key="1">
    <source>
        <dbReference type="EMBL" id="AKB58139.1"/>
    </source>
</evidence>
<dbReference type="KEGG" id="mbar:MSBR2_1623"/>